<dbReference type="WBParaSite" id="JU765_v2.g5.t1">
    <property type="protein sequence ID" value="JU765_v2.g5.t1"/>
    <property type="gene ID" value="JU765_v2.g5"/>
</dbReference>
<reference evidence="2" key="1">
    <citation type="submission" date="2022-11" db="UniProtKB">
        <authorList>
            <consortium name="WormBaseParasite"/>
        </authorList>
    </citation>
    <scope>IDENTIFICATION</scope>
</reference>
<protein>
    <submittedName>
        <fullName evidence="2">Uncharacterized protein</fullName>
    </submittedName>
</protein>
<dbReference type="Proteomes" id="UP000887576">
    <property type="component" value="Unplaced"/>
</dbReference>
<accession>A0AC34RAZ9</accession>
<proteinExistence type="predicted"/>
<evidence type="ECO:0000313" key="1">
    <source>
        <dbReference type="Proteomes" id="UP000887576"/>
    </source>
</evidence>
<sequence length="104" mass="12404">MKEENIPDVVLIRKCYDRTTRLRHRNWKLKRIIDQQETSSVAEAFVTFMEDIEEDPALREKINIYRDRTKPENVKSEIDIPTLPNIAEMLDDLQLNDDVEMIDE</sequence>
<organism evidence="1 2">
    <name type="scientific">Panagrolaimus sp. JU765</name>
    <dbReference type="NCBI Taxonomy" id="591449"/>
    <lineage>
        <taxon>Eukaryota</taxon>
        <taxon>Metazoa</taxon>
        <taxon>Ecdysozoa</taxon>
        <taxon>Nematoda</taxon>
        <taxon>Chromadorea</taxon>
        <taxon>Rhabditida</taxon>
        <taxon>Tylenchina</taxon>
        <taxon>Panagrolaimomorpha</taxon>
        <taxon>Panagrolaimoidea</taxon>
        <taxon>Panagrolaimidae</taxon>
        <taxon>Panagrolaimus</taxon>
    </lineage>
</organism>
<evidence type="ECO:0000313" key="2">
    <source>
        <dbReference type="WBParaSite" id="JU765_v2.g5.t1"/>
    </source>
</evidence>
<name>A0AC34RAZ9_9BILA</name>